<keyword evidence="3" id="KW-1003">Cell membrane</keyword>
<feature type="transmembrane region" description="Helical" evidence="7">
    <location>
        <begin position="125"/>
        <end position="146"/>
    </location>
</feature>
<feature type="domain" description="EamA" evidence="8">
    <location>
        <begin position="11"/>
        <end position="141"/>
    </location>
</feature>
<sequence length="304" mass="33169">METKTLKGRSALFIAFLVFVWGLNWPLAKIALSYSPPLLFAGLRTLLGGVALLPFLMLRSKQIRWRENWNKYLIASVFNIALFYGLQTVGLNYLSSGLFSVIVFLQPVLVGIFSSIWLGESMTALKILGLFLGFSGVAVISINGLAGQISAVGILLALGTSLCWAIGTVYVKKACEGVDPICLVALQLTIGGILLTGSGSFAESWADIAWQLPFVFILLFISIFVIAAGWWVFFLLIGSGEASKVSSYTFLIPLVAITMGTLFLGEELSLFLLVGLVMIVMSIYFINRKPSVIRKREEKVESMG</sequence>
<dbReference type="RefSeq" id="WP_209810193.1">
    <property type="nucleotide sequence ID" value="NZ_JAGGKT010000005.1"/>
</dbReference>
<accession>A0ABS4GPC5</accession>
<evidence type="ECO:0000313" key="10">
    <source>
        <dbReference type="Proteomes" id="UP001519343"/>
    </source>
</evidence>
<keyword evidence="10" id="KW-1185">Reference proteome</keyword>
<protein>
    <submittedName>
        <fullName evidence="9">Drug/metabolite transporter (DMT)-like permease</fullName>
    </submittedName>
</protein>
<name>A0ABS4GPC5_9BACL</name>
<evidence type="ECO:0000256" key="7">
    <source>
        <dbReference type="SAM" id="Phobius"/>
    </source>
</evidence>
<keyword evidence="4 7" id="KW-0812">Transmembrane</keyword>
<evidence type="ECO:0000256" key="3">
    <source>
        <dbReference type="ARBA" id="ARBA00022475"/>
    </source>
</evidence>
<dbReference type="InterPro" id="IPR050638">
    <property type="entry name" value="AA-Vitamin_Transporters"/>
</dbReference>
<organism evidence="9 10">
    <name type="scientific">Ammoniphilus resinae</name>
    <dbReference type="NCBI Taxonomy" id="861532"/>
    <lineage>
        <taxon>Bacteria</taxon>
        <taxon>Bacillati</taxon>
        <taxon>Bacillota</taxon>
        <taxon>Bacilli</taxon>
        <taxon>Bacillales</taxon>
        <taxon>Paenibacillaceae</taxon>
        <taxon>Aneurinibacillus group</taxon>
        <taxon>Ammoniphilus</taxon>
    </lineage>
</organism>
<gene>
    <name evidence="9" type="ORF">J2Z37_002130</name>
</gene>
<dbReference type="PANTHER" id="PTHR32322:SF18">
    <property type="entry name" value="S-ADENOSYLMETHIONINE_S-ADENOSYLHOMOCYSTEINE TRANSPORTER"/>
    <property type="match status" value="1"/>
</dbReference>
<keyword evidence="6 7" id="KW-0472">Membrane</keyword>
<dbReference type="SUPFAM" id="SSF103481">
    <property type="entry name" value="Multidrug resistance efflux transporter EmrE"/>
    <property type="match status" value="2"/>
</dbReference>
<evidence type="ECO:0000256" key="6">
    <source>
        <dbReference type="ARBA" id="ARBA00023136"/>
    </source>
</evidence>
<feature type="domain" description="EamA" evidence="8">
    <location>
        <begin position="152"/>
        <end position="287"/>
    </location>
</feature>
<feature type="transmembrane region" description="Helical" evidence="7">
    <location>
        <begin position="152"/>
        <end position="171"/>
    </location>
</feature>
<evidence type="ECO:0000313" key="9">
    <source>
        <dbReference type="EMBL" id="MBP1932129.1"/>
    </source>
</evidence>
<feature type="transmembrane region" description="Helical" evidence="7">
    <location>
        <begin position="38"/>
        <end position="57"/>
    </location>
</feature>
<keyword evidence="5 7" id="KW-1133">Transmembrane helix</keyword>
<dbReference type="InterPro" id="IPR037185">
    <property type="entry name" value="EmrE-like"/>
</dbReference>
<reference evidence="9 10" key="1">
    <citation type="submission" date="2021-03" db="EMBL/GenBank/DDBJ databases">
        <title>Genomic Encyclopedia of Type Strains, Phase IV (KMG-IV): sequencing the most valuable type-strain genomes for metagenomic binning, comparative biology and taxonomic classification.</title>
        <authorList>
            <person name="Goeker M."/>
        </authorList>
    </citation>
    <scope>NUCLEOTIDE SEQUENCE [LARGE SCALE GENOMIC DNA]</scope>
    <source>
        <strain evidence="9 10">DSM 24738</strain>
    </source>
</reference>
<feature type="transmembrane region" description="Helical" evidence="7">
    <location>
        <begin position="183"/>
        <end position="202"/>
    </location>
</feature>
<evidence type="ECO:0000256" key="1">
    <source>
        <dbReference type="ARBA" id="ARBA00004651"/>
    </source>
</evidence>
<dbReference type="Proteomes" id="UP001519343">
    <property type="component" value="Unassembled WGS sequence"/>
</dbReference>
<evidence type="ECO:0000259" key="8">
    <source>
        <dbReference type="Pfam" id="PF00892"/>
    </source>
</evidence>
<dbReference type="PANTHER" id="PTHR32322">
    <property type="entry name" value="INNER MEMBRANE TRANSPORTER"/>
    <property type="match status" value="1"/>
</dbReference>
<feature type="transmembrane region" description="Helical" evidence="7">
    <location>
        <begin position="245"/>
        <end position="264"/>
    </location>
</feature>
<feature type="transmembrane region" description="Helical" evidence="7">
    <location>
        <begin position="12"/>
        <end position="32"/>
    </location>
</feature>
<comment type="subcellular location">
    <subcellularLocation>
        <location evidence="1">Cell membrane</location>
        <topology evidence="1">Multi-pass membrane protein</topology>
    </subcellularLocation>
</comment>
<comment type="caution">
    <text evidence="9">The sequence shown here is derived from an EMBL/GenBank/DDBJ whole genome shotgun (WGS) entry which is preliminary data.</text>
</comment>
<feature type="transmembrane region" description="Helical" evidence="7">
    <location>
        <begin position="270"/>
        <end position="287"/>
    </location>
</feature>
<dbReference type="EMBL" id="JAGGKT010000005">
    <property type="protein sequence ID" value="MBP1932129.1"/>
    <property type="molecule type" value="Genomic_DNA"/>
</dbReference>
<feature type="transmembrane region" description="Helical" evidence="7">
    <location>
        <begin position="214"/>
        <end position="238"/>
    </location>
</feature>
<feature type="transmembrane region" description="Helical" evidence="7">
    <location>
        <begin position="69"/>
        <end position="86"/>
    </location>
</feature>
<proteinExistence type="inferred from homology"/>
<feature type="transmembrane region" description="Helical" evidence="7">
    <location>
        <begin position="98"/>
        <end position="118"/>
    </location>
</feature>
<evidence type="ECO:0000256" key="2">
    <source>
        <dbReference type="ARBA" id="ARBA00007362"/>
    </source>
</evidence>
<evidence type="ECO:0000256" key="4">
    <source>
        <dbReference type="ARBA" id="ARBA00022692"/>
    </source>
</evidence>
<dbReference type="InterPro" id="IPR000620">
    <property type="entry name" value="EamA_dom"/>
</dbReference>
<dbReference type="Pfam" id="PF00892">
    <property type="entry name" value="EamA"/>
    <property type="match status" value="2"/>
</dbReference>
<comment type="similarity">
    <text evidence="2">Belongs to the EamA transporter family.</text>
</comment>
<evidence type="ECO:0000256" key="5">
    <source>
        <dbReference type="ARBA" id="ARBA00022989"/>
    </source>
</evidence>